<sequence length="209" mass="24367">MKDLELKVKNKEPLTMSDFKDMELDEVAVKLEELDVVSTMCHEYGEPGYNNPKKEILFGDWNYVDNDVVEALEDDGYALEWDDEWGISVDNTAFRVVSSEIGWMPSFFVFEGEMYPIKDYEEMYVEEVLKNNYKTAGPDWLDLSKYGFVKSTESNSGYYDSCENKSPESMAKNIPEGEDYVFKISNLEPWCMEYELWIREGKVDDVENV</sequence>
<organism evidence="1">
    <name type="scientific">hydrothermal vent metagenome</name>
    <dbReference type="NCBI Taxonomy" id="652676"/>
    <lineage>
        <taxon>unclassified sequences</taxon>
        <taxon>metagenomes</taxon>
        <taxon>ecological metagenomes</taxon>
    </lineage>
</organism>
<dbReference type="AlphaFoldDB" id="A0A1W1CIC1"/>
<proteinExistence type="predicted"/>
<accession>A0A1W1CIC1</accession>
<dbReference type="EMBL" id="FPHM01000094">
    <property type="protein sequence ID" value="SFV65447.1"/>
    <property type="molecule type" value="Genomic_DNA"/>
</dbReference>
<name>A0A1W1CIC1_9ZZZZ</name>
<gene>
    <name evidence="1" type="ORF">MNB_SV-13-990</name>
</gene>
<evidence type="ECO:0000313" key="1">
    <source>
        <dbReference type="EMBL" id="SFV65447.1"/>
    </source>
</evidence>
<reference evidence="1" key="1">
    <citation type="submission" date="2016-10" db="EMBL/GenBank/DDBJ databases">
        <authorList>
            <person name="de Groot N.N."/>
        </authorList>
    </citation>
    <scope>NUCLEOTIDE SEQUENCE</scope>
</reference>
<protein>
    <submittedName>
        <fullName evidence="1">Uncharacterized protein</fullName>
    </submittedName>
</protein>